<keyword evidence="5 6" id="KW-0472">Membrane</keyword>
<dbReference type="InterPro" id="IPR030191">
    <property type="entry name" value="CodB"/>
</dbReference>
<feature type="transmembrane region" description="Helical" evidence="6">
    <location>
        <begin position="293"/>
        <end position="310"/>
    </location>
</feature>
<evidence type="ECO:0000256" key="2">
    <source>
        <dbReference type="ARBA" id="ARBA00008974"/>
    </source>
</evidence>
<evidence type="ECO:0000256" key="4">
    <source>
        <dbReference type="ARBA" id="ARBA00022989"/>
    </source>
</evidence>
<feature type="transmembrane region" description="Helical" evidence="6">
    <location>
        <begin position="41"/>
        <end position="62"/>
    </location>
</feature>
<comment type="similarity">
    <text evidence="2">Belongs to the purine-cytosine permease (2.A.39) family.</text>
</comment>
<organism evidence="7 8">
    <name type="scientific">Clostridium grantii DSM 8605</name>
    <dbReference type="NCBI Taxonomy" id="1121316"/>
    <lineage>
        <taxon>Bacteria</taxon>
        <taxon>Bacillati</taxon>
        <taxon>Bacillota</taxon>
        <taxon>Clostridia</taxon>
        <taxon>Eubacteriales</taxon>
        <taxon>Clostridiaceae</taxon>
        <taxon>Clostridium</taxon>
    </lineage>
</organism>
<keyword evidence="3 6" id="KW-0812">Transmembrane</keyword>
<dbReference type="PANTHER" id="PTHR30569:SF0">
    <property type="entry name" value="CYTOSINE PERMEASE"/>
    <property type="match status" value="1"/>
</dbReference>
<dbReference type="OrthoDB" id="9780088at2"/>
<dbReference type="Proteomes" id="UP000184447">
    <property type="component" value="Unassembled WGS sequence"/>
</dbReference>
<accession>A0A1M5V3P0</accession>
<feature type="transmembrane region" description="Helical" evidence="6">
    <location>
        <begin position="148"/>
        <end position="168"/>
    </location>
</feature>
<dbReference type="RefSeq" id="WP_073338346.1">
    <property type="nucleotide sequence ID" value="NZ_FQXM01000010.1"/>
</dbReference>
<feature type="transmembrane region" description="Helical" evidence="6">
    <location>
        <begin position="316"/>
        <end position="336"/>
    </location>
</feature>
<keyword evidence="8" id="KW-1185">Reference proteome</keyword>
<evidence type="ECO:0000313" key="8">
    <source>
        <dbReference type="Proteomes" id="UP000184447"/>
    </source>
</evidence>
<evidence type="ECO:0000256" key="6">
    <source>
        <dbReference type="SAM" id="Phobius"/>
    </source>
</evidence>
<feature type="transmembrane region" description="Helical" evidence="6">
    <location>
        <begin position="219"/>
        <end position="240"/>
    </location>
</feature>
<name>A0A1M5V3P0_9CLOT</name>
<reference evidence="7 8" key="1">
    <citation type="submission" date="2016-11" db="EMBL/GenBank/DDBJ databases">
        <authorList>
            <person name="Jaros S."/>
            <person name="Januszkiewicz K."/>
            <person name="Wedrychowicz H."/>
        </authorList>
    </citation>
    <scope>NUCLEOTIDE SEQUENCE [LARGE SCALE GENOMIC DNA]</scope>
    <source>
        <strain evidence="7 8">DSM 8605</strain>
    </source>
</reference>
<dbReference type="AlphaFoldDB" id="A0A1M5V3P0"/>
<sequence>MNNTENKLSFWSFAFLWCGASISIAEILTGGFIAPLGFKMGLITILVGHLIGTAILVLGGVIGTRERIPAITSTRISFGLYGTYLFSILNVLQLIGWTAIMIKSAALSLNIISNTLWGINNTILWSILIGLCICFWIFLGIKGFKKVNVIAVILLFGLTLVLASIIFSNQSLFNSISDNSISFGGALELSVVMPLSWLPLISDYTRFSKSENDAKYGSFIGYFLGSSWMYIIGLGAAIVTQNPDPSAIMLAANLGLIAFGIVFLSTITTTFMDAYSAGVTFLNIMPKLDEKKISIIMTIIGTIISLMFAIENYEFFLYAIGSVFSPLFAILLTDYFIIKKKTKIEETLLLNIGSVIVWVVGVSIYYIFIKYDFILGATLPTIIVTGFLYFISWRFMNSWKLIQK</sequence>
<dbReference type="Pfam" id="PF02133">
    <property type="entry name" value="Transp_cyt_pur"/>
    <property type="match status" value="1"/>
</dbReference>
<evidence type="ECO:0000256" key="3">
    <source>
        <dbReference type="ARBA" id="ARBA00022692"/>
    </source>
</evidence>
<protein>
    <submittedName>
        <fullName evidence="7">Putative hydroxymethylpyrimidine transporter CytX</fullName>
    </submittedName>
</protein>
<comment type="subcellular location">
    <subcellularLocation>
        <location evidence="1">Membrane</location>
        <topology evidence="1">Multi-pass membrane protein</topology>
    </subcellularLocation>
</comment>
<dbReference type="GO" id="GO:0015209">
    <property type="term" value="F:cytosine transmembrane transporter activity"/>
    <property type="evidence" value="ECO:0007669"/>
    <property type="project" value="InterPro"/>
</dbReference>
<evidence type="ECO:0000256" key="1">
    <source>
        <dbReference type="ARBA" id="ARBA00004141"/>
    </source>
</evidence>
<feature type="transmembrane region" description="Helical" evidence="6">
    <location>
        <begin position="83"/>
        <end position="102"/>
    </location>
</feature>
<feature type="transmembrane region" description="Helical" evidence="6">
    <location>
        <begin position="122"/>
        <end position="141"/>
    </location>
</feature>
<feature type="transmembrane region" description="Helical" evidence="6">
    <location>
        <begin position="180"/>
        <end position="198"/>
    </location>
</feature>
<dbReference type="Gene3D" id="1.10.4160.10">
    <property type="entry name" value="Hydantoin permease"/>
    <property type="match status" value="1"/>
</dbReference>
<feature type="transmembrane region" description="Helical" evidence="6">
    <location>
        <begin position="374"/>
        <end position="396"/>
    </location>
</feature>
<dbReference type="GO" id="GO:0005886">
    <property type="term" value="C:plasma membrane"/>
    <property type="evidence" value="ECO:0007669"/>
    <property type="project" value="TreeGrafter"/>
</dbReference>
<dbReference type="EMBL" id="FQXM01000010">
    <property type="protein sequence ID" value="SHH69872.1"/>
    <property type="molecule type" value="Genomic_DNA"/>
</dbReference>
<evidence type="ECO:0000313" key="7">
    <source>
        <dbReference type="EMBL" id="SHH69872.1"/>
    </source>
</evidence>
<evidence type="ECO:0000256" key="5">
    <source>
        <dbReference type="ARBA" id="ARBA00023136"/>
    </source>
</evidence>
<dbReference type="NCBIfam" id="TIGR02358">
    <property type="entry name" value="thia_cytX"/>
    <property type="match status" value="1"/>
</dbReference>
<dbReference type="PANTHER" id="PTHR30569">
    <property type="entry name" value="CYTOSINE TRANSPORTER CODB"/>
    <property type="match status" value="1"/>
</dbReference>
<proteinExistence type="inferred from homology"/>
<keyword evidence="4 6" id="KW-1133">Transmembrane helix</keyword>
<dbReference type="InterPro" id="IPR012732">
    <property type="entry name" value="Thia_CytX"/>
</dbReference>
<dbReference type="STRING" id="1121316.SAMN02745207_02053"/>
<gene>
    <name evidence="7" type="ORF">SAMN02745207_02053</name>
</gene>
<feature type="transmembrane region" description="Helical" evidence="6">
    <location>
        <begin position="348"/>
        <end position="368"/>
    </location>
</feature>
<feature type="transmembrane region" description="Helical" evidence="6">
    <location>
        <begin position="246"/>
        <end position="272"/>
    </location>
</feature>
<dbReference type="InterPro" id="IPR001248">
    <property type="entry name" value="Pur-cyt_permease"/>
</dbReference>